<dbReference type="InterPro" id="IPR001345">
    <property type="entry name" value="PG/BPGM_mutase_AS"/>
</dbReference>
<dbReference type="InterPro" id="IPR029033">
    <property type="entry name" value="His_PPase_superfam"/>
</dbReference>
<feature type="binding site" evidence="3">
    <location>
        <position position="63"/>
    </location>
    <ligand>
        <name>substrate</name>
    </ligand>
</feature>
<feature type="active site" description="Proton donor/acceptor" evidence="2">
    <location>
        <position position="87"/>
    </location>
</feature>
<dbReference type="GO" id="GO:0004331">
    <property type="term" value="F:fructose-2,6-bisphosphate 2-phosphatase activity"/>
    <property type="evidence" value="ECO:0007669"/>
    <property type="project" value="TreeGrafter"/>
</dbReference>
<evidence type="ECO:0000256" key="2">
    <source>
        <dbReference type="PIRSR" id="PIRSR613078-1"/>
    </source>
</evidence>
<reference evidence="4 5" key="1">
    <citation type="journal article" date="2016" name="Nat. Commun.">
        <title>Thousands of microbial genomes shed light on interconnected biogeochemical processes in an aquifer system.</title>
        <authorList>
            <person name="Anantharaman K."/>
            <person name="Brown C.T."/>
            <person name="Hug L.A."/>
            <person name="Sharon I."/>
            <person name="Castelle C.J."/>
            <person name="Probst A.J."/>
            <person name="Thomas B.C."/>
            <person name="Singh A."/>
            <person name="Wilkins M.J."/>
            <person name="Karaoz U."/>
            <person name="Brodie E.L."/>
            <person name="Williams K.H."/>
            <person name="Hubbard S.S."/>
            <person name="Banfield J.F."/>
        </authorList>
    </citation>
    <scope>NUCLEOTIDE SEQUENCE [LARGE SCALE GENOMIC DNA]</scope>
</reference>
<feature type="binding site" evidence="3">
    <location>
        <begin position="13"/>
        <end position="20"/>
    </location>
    <ligand>
        <name>substrate</name>
    </ligand>
</feature>
<evidence type="ECO:0000313" key="5">
    <source>
        <dbReference type="Proteomes" id="UP000177159"/>
    </source>
</evidence>
<comment type="caution">
    <text evidence="4">The sequence shown here is derived from an EMBL/GenBank/DDBJ whole genome shotgun (WGS) entry which is preliminary data.</text>
</comment>
<dbReference type="InterPro" id="IPR051695">
    <property type="entry name" value="Phosphoglycerate_Mutase"/>
</dbReference>
<protein>
    <recommendedName>
        <fullName evidence="6">Phosphoglycerate mutase</fullName>
    </recommendedName>
</protein>
<accession>A0A1F7GZQ3</accession>
<dbReference type="Pfam" id="PF00300">
    <property type="entry name" value="His_Phos_1"/>
    <property type="match status" value="1"/>
</dbReference>
<dbReference type="Gene3D" id="3.40.50.1240">
    <property type="entry name" value="Phosphoglycerate mutase-like"/>
    <property type="match status" value="1"/>
</dbReference>
<dbReference type="SMART" id="SM00855">
    <property type="entry name" value="PGAM"/>
    <property type="match status" value="1"/>
</dbReference>
<proteinExistence type="predicted"/>
<dbReference type="InterPro" id="IPR013078">
    <property type="entry name" value="His_Pase_superF_clade-1"/>
</dbReference>
<dbReference type="Proteomes" id="UP000177159">
    <property type="component" value="Unassembled WGS sequence"/>
</dbReference>
<dbReference type="GO" id="GO:0045820">
    <property type="term" value="P:negative regulation of glycolytic process"/>
    <property type="evidence" value="ECO:0007669"/>
    <property type="project" value="TreeGrafter"/>
</dbReference>
<evidence type="ECO:0000256" key="3">
    <source>
        <dbReference type="PIRSR" id="PIRSR613078-2"/>
    </source>
</evidence>
<organism evidence="4 5">
    <name type="scientific">Candidatus Roizmanbacteria bacterium RIFCSPHIGHO2_02_FULL_37_24</name>
    <dbReference type="NCBI Taxonomy" id="1802037"/>
    <lineage>
        <taxon>Bacteria</taxon>
        <taxon>Candidatus Roizmaniibacteriota</taxon>
    </lineage>
</organism>
<name>A0A1F7GZQ3_9BACT</name>
<evidence type="ECO:0000313" key="4">
    <source>
        <dbReference type="EMBL" id="OGK24451.1"/>
    </source>
</evidence>
<feature type="active site" description="Tele-phosphohistidine intermediate" evidence="2">
    <location>
        <position position="14"/>
    </location>
</feature>
<dbReference type="GO" id="GO:0005829">
    <property type="term" value="C:cytosol"/>
    <property type="evidence" value="ECO:0007669"/>
    <property type="project" value="TreeGrafter"/>
</dbReference>
<gene>
    <name evidence="4" type="ORF">A3C24_02110</name>
</gene>
<dbReference type="PROSITE" id="PS00175">
    <property type="entry name" value="PG_MUTASE"/>
    <property type="match status" value="1"/>
</dbReference>
<dbReference type="PANTHER" id="PTHR46517:SF1">
    <property type="entry name" value="FRUCTOSE-2,6-BISPHOSPHATASE TIGAR"/>
    <property type="match status" value="1"/>
</dbReference>
<dbReference type="EMBL" id="MFZM01000007">
    <property type="protein sequence ID" value="OGK24451.1"/>
    <property type="molecule type" value="Genomic_DNA"/>
</dbReference>
<dbReference type="GO" id="GO:0043456">
    <property type="term" value="P:regulation of pentose-phosphate shunt"/>
    <property type="evidence" value="ECO:0007669"/>
    <property type="project" value="TreeGrafter"/>
</dbReference>
<sequence>MTNISYCTFYIARHGETKWNKDRLLLGQSDIELNKNGIQQARELAQSLQKIHFDAVYSSDLLRAKRTAEIVVLEKKLAVTTTEALRERFFGEFEGRKIPELIEEIKDLLKQFNELSEEEKHIYKFTSGWENDKELISRFLTFLRELAVAYLGKKVLVVCHDGIIRTLLWKMGEGTYKELDYDVLTIHNSAYIVAESDGVDFFLKDTFKVDGLPKYKG</sequence>
<dbReference type="CDD" id="cd07067">
    <property type="entry name" value="HP_PGM_like"/>
    <property type="match status" value="1"/>
</dbReference>
<evidence type="ECO:0000256" key="1">
    <source>
        <dbReference type="ARBA" id="ARBA00022801"/>
    </source>
</evidence>
<evidence type="ECO:0008006" key="6">
    <source>
        <dbReference type="Google" id="ProtNLM"/>
    </source>
</evidence>
<dbReference type="SUPFAM" id="SSF53254">
    <property type="entry name" value="Phosphoglycerate mutase-like"/>
    <property type="match status" value="1"/>
</dbReference>
<keyword evidence="1" id="KW-0378">Hydrolase</keyword>
<dbReference type="AlphaFoldDB" id="A0A1F7GZQ3"/>
<dbReference type="PANTHER" id="PTHR46517">
    <property type="entry name" value="FRUCTOSE-2,6-BISPHOSPHATASE TIGAR"/>
    <property type="match status" value="1"/>
</dbReference>